<accession>A0A1C3EEW6</accession>
<dbReference type="SUPFAM" id="SSF55785">
    <property type="entry name" value="PYP-like sensor domain (PAS domain)"/>
    <property type="match status" value="1"/>
</dbReference>
<proteinExistence type="predicted"/>
<dbReference type="STRING" id="1080227.A8L45_15405"/>
<dbReference type="NCBIfam" id="TIGR00254">
    <property type="entry name" value="GGDEF"/>
    <property type="match status" value="1"/>
</dbReference>
<dbReference type="EMBL" id="LYBM01000030">
    <property type="protein sequence ID" value="ODA31763.1"/>
    <property type="molecule type" value="Genomic_DNA"/>
</dbReference>
<dbReference type="InterPro" id="IPR052155">
    <property type="entry name" value="Biofilm_reg_signaling"/>
</dbReference>
<dbReference type="InterPro" id="IPR000014">
    <property type="entry name" value="PAS"/>
</dbReference>
<dbReference type="InterPro" id="IPR003660">
    <property type="entry name" value="HAMP_dom"/>
</dbReference>
<keyword evidence="2" id="KW-0812">Transmembrane</keyword>
<evidence type="ECO:0000259" key="3">
    <source>
        <dbReference type="PROSITE" id="PS50885"/>
    </source>
</evidence>
<dbReference type="RefSeq" id="WP_068903847.1">
    <property type="nucleotide sequence ID" value="NZ_JBHUIF010000004.1"/>
</dbReference>
<dbReference type="PANTHER" id="PTHR44757">
    <property type="entry name" value="DIGUANYLATE CYCLASE DGCP"/>
    <property type="match status" value="1"/>
</dbReference>
<dbReference type="InterPro" id="IPR035965">
    <property type="entry name" value="PAS-like_dom_sf"/>
</dbReference>
<organism evidence="5 6">
    <name type="scientific">Veronia pacifica</name>
    <dbReference type="NCBI Taxonomy" id="1080227"/>
    <lineage>
        <taxon>Bacteria</taxon>
        <taxon>Pseudomonadati</taxon>
        <taxon>Pseudomonadota</taxon>
        <taxon>Gammaproteobacteria</taxon>
        <taxon>Vibrionales</taxon>
        <taxon>Vibrionaceae</taxon>
        <taxon>Veronia</taxon>
    </lineage>
</organism>
<dbReference type="Pfam" id="PF00990">
    <property type="entry name" value="GGDEF"/>
    <property type="match status" value="1"/>
</dbReference>
<feature type="transmembrane region" description="Helical" evidence="2">
    <location>
        <begin position="12"/>
        <end position="33"/>
    </location>
</feature>
<dbReference type="SMART" id="SM00304">
    <property type="entry name" value="HAMP"/>
    <property type="match status" value="1"/>
</dbReference>
<dbReference type="Gene3D" id="6.10.340.10">
    <property type="match status" value="1"/>
</dbReference>
<dbReference type="Proteomes" id="UP000094936">
    <property type="component" value="Unassembled WGS sequence"/>
</dbReference>
<dbReference type="InterPro" id="IPR029787">
    <property type="entry name" value="Nucleotide_cyclase"/>
</dbReference>
<evidence type="ECO:0000259" key="4">
    <source>
        <dbReference type="PROSITE" id="PS50887"/>
    </source>
</evidence>
<comment type="cofactor">
    <cofactor evidence="1">
        <name>Mg(2+)</name>
        <dbReference type="ChEBI" id="CHEBI:18420"/>
    </cofactor>
</comment>
<protein>
    <submittedName>
        <fullName evidence="5">Diguanylate cyclase</fullName>
    </submittedName>
</protein>
<evidence type="ECO:0000256" key="1">
    <source>
        <dbReference type="ARBA" id="ARBA00001946"/>
    </source>
</evidence>
<dbReference type="Pfam" id="PF13426">
    <property type="entry name" value="PAS_9"/>
    <property type="match status" value="1"/>
</dbReference>
<keyword evidence="6" id="KW-1185">Reference proteome</keyword>
<evidence type="ECO:0000313" key="6">
    <source>
        <dbReference type="Proteomes" id="UP000094936"/>
    </source>
</evidence>
<keyword evidence="2" id="KW-0472">Membrane</keyword>
<dbReference type="Gene3D" id="3.30.450.20">
    <property type="entry name" value="PAS domain"/>
    <property type="match status" value="1"/>
</dbReference>
<dbReference type="CDD" id="cd01949">
    <property type="entry name" value="GGDEF"/>
    <property type="match status" value="1"/>
</dbReference>
<feature type="domain" description="HAMP" evidence="3">
    <location>
        <begin position="169"/>
        <end position="223"/>
    </location>
</feature>
<keyword evidence="2" id="KW-1133">Transmembrane helix</keyword>
<dbReference type="GO" id="GO:0016020">
    <property type="term" value="C:membrane"/>
    <property type="evidence" value="ECO:0007669"/>
    <property type="project" value="InterPro"/>
</dbReference>
<dbReference type="GO" id="GO:0003824">
    <property type="term" value="F:catalytic activity"/>
    <property type="evidence" value="ECO:0007669"/>
    <property type="project" value="UniProtKB-ARBA"/>
</dbReference>
<feature type="transmembrane region" description="Helical" evidence="2">
    <location>
        <begin position="147"/>
        <end position="167"/>
    </location>
</feature>
<dbReference type="SMART" id="SM00267">
    <property type="entry name" value="GGDEF"/>
    <property type="match status" value="1"/>
</dbReference>
<gene>
    <name evidence="5" type="ORF">A8L45_15405</name>
</gene>
<reference evidence="5 6" key="1">
    <citation type="submission" date="2016-05" db="EMBL/GenBank/DDBJ databases">
        <title>Genomic Taxonomy of the Vibrionaceae.</title>
        <authorList>
            <person name="Gomez-Gil B."/>
            <person name="Enciso-Ibarra J."/>
        </authorList>
    </citation>
    <scope>NUCLEOTIDE SEQUENCE [LARGE SCALE GENOMIC DNA]</scope>
    <source>
        <strain evidence="5 6">CAIM 1920</strain>
    </source>
</reference>
<dbReference type="AlphaFoldDB" id="A0A1C3EEW6"/>
<sequence length="541" mass="60634">MTIINSKIHFRVAAGVTSGSLLFASLIALILLFTSYQSHTETIRQSVKEAVYASGVDKLLIAQLEIGLDEDIQQSLDLLRVITDAKLAKGTSLKGNFSSTATAYSPSGLDIHTVLPIKTSDGKALGRIDLYHASDNLFESVISPLKYPVLMLLVYSLLVSILAFLIVSKILTQPMKQIAHQFHQITPGEDDRIDTPQGHEDNEISDLVGDLNTLLDSVQETIENERQLNVKNEALSRKFRFIFERASAGIGLIDGDNRLVVANPALMRLFGQTVIAEPENFKNADFFYFFNDKSEMQDLLEEFRTKPGNAFTSIDILLRRKLKSPDRWVHCLLSKVEDLDDPDTTLLELVVYDITERAEREQNIIFEAEHDPVTHLLNRRAAMSKLSAGLRQAEDTGRYFALMMIDLDGFKNVNDTYGHDAGDKVIIDVAKRIRQFFRSSDVVSRWGGDEFLIGFSYSPEYESAVTDIATDLQTKIAQSIDIGHEQSATVGSSLGISLFPQKSKNLHTLIEQADSAMYYVKNNGKNFFHFYTSDTPKMQTR</sequence>
<dbReference type="InterPro" id="IPR043128">
    <property type="entry name" value="Rev_trsase/Diguanyl_cyclase"/>
</dbReference>
<evidence type="ECO:0000256" key="2">
    <source>
        <dbReference type="SAM" id="Phobius"/>
    </source>
</evidence>
<dbReference type="SUPFAM" id="SSF55073">
    <property type="entry name" value="Nucleotide cyclase"/>
    <property type="match status" value="1"/>
</dbReference>
<dbReference type="GO" id="GO:0007165">
    <property type="term" value="P:signal transduction"/>
    <property type="evidence" value="ECO:0007669"/>
    <property type="project" value="InterPro"/>
</dbReference>
<name>A0A1C3EEW6_9GAMM</name>
<feature type="domain" description="GGDEF" evidence="4">
    <location>
        <begin position="398"/>
        <end position="533"/>
    </location>
</feature>
<dbReference type="FunFam" id="3.30.70.270:FF:000001">
    <property type="entry name" value="Diguanylate cyclase domain protein"/>
    <property type="match status" value="1"/>
</dbReference>
<dbReference type="PANTHER" id="PTHR44757:SF2">
    <property type="entry name" value="BIOFILM ARCHITECTURE MAINTENANCE PROTEIN MBAA"/>
    <property type="match status" value="1"/>
</dbReference>
<dbReference type="Gene3D" id="3.30.70.270">
    <property type="match status" value="1"/>
</dbReference>
<dbReference type="PROSITE" id="PS50887">
    <property type="entry name" value="GGDEF"/>
    <property type="match status" value="1"/>
</dbReference>
<evidence type="ECO:0000313" key="5">
    <source>
        <dbReference type="EMBL" id="ODA31763.1"/>
    </source>
</evidence>
<dbReference type="OrthoDB" id="5905478at2"/>
<dbReference type="InterPro" id="IPR000160">
    <property type="entry name" value="GGDEF_dom"/>
</dbReference>
<comment type="caution">
    <text evidence="5">The sequence shown here is derived from an EMBL/GenBank/DDBJ whole genome shotgun (WGS) entry which is preliminary data.</text>
</comment>
<dbReference type="PROSITE" id="PS50885">
    <property type="entry name" value="HAMP"/>
    <property type="match status" value="1"/>
</dbReference>